<accession>A0ABW0FBG3</accession>
<evidence type="ECO:0000313" key="3">
    <source>
        <dbReference type="EMBL" id="MFC5295851.1"/>
    </source>
</evidence>
<keyword evidence="4" id="KW-1185">Reference proteome</keyword>
<feature type="domain" description="Glycosyltransferase subfamily 4-like N-terminal" evidence="2">
    <location>
        <begin position="33"/>
        <end position="199"/>
    </location>
</feature>
<dbReference type="EC" id="2.4.-.-" evidence="3"/>
<evidence type="ECO:0000313" key="4">
    <source>
        <dbReference type="Proteomes" id="UP001595976"/>
    </source>
</evidence>
<comment type="caution">
    <text evidence="3">The sequence shown here is derived from an EMBL/GenBank/DDBJ whole genome shotgun (WGS) entry which is preliminary data.</text>
</comment>
<reference evidence="4" key="1">
    <citation type="journal article" date="2019" name="Int. J. Syst. Evol. Microbiol.">
        <title>The Global Catalogue of Microorganisms (GCM) 10K type strain sequencing project: providing services to taxonomists for standard genome sequencing and annotation.</title>
        <authorList>
            <consortium name="The Broad Institute Genomics Platform"/>
            <consortium name="The Broad Institute Genome Sequencing Center for Infectious Disease"/>
            <person name="Wu L."/>
            <person name="Ma J."/>
        </authorList>
    </citation>
    <scope>NUCLEOTIDE SEQUENCE [LARGE SCALE GENOMIC DNA]</scope>
    <source>
        <strain evidence="4">CGMCC 1.15643</strain>
    </source>
</reference>
<dbReference type="Pfam" id="PF13439">
    <property type="entry name" value="Glyco_transf_4"/>
    <property type="match status" value="1"/>
</dbReference>
<evidence type="ECO:0000259" key="2">
    <source>
        <dbReference type="Pfam" id="PF13439"/>
    </source>
</evidence>
<keyword evidence="3" id="KW-0808">Transferase</keyword>
<dbReference type="Gene3D" id="3.40.50.2000">
    <property type="entry name" value="Glycogen Phosphorylase B"/>
    <property type="match status" value="2"/>
</dbReference>
<dbReference type="PANTHER" id="PTHR12526">
    <property type="entry name" value="GLYCOSYLTRANSFERASE"/>
    <property type="match status" value="1"/>
</dbReference>
<dbReference type="Proteomes" id="UP001595976">
    <property type="component" value="Unassembled WGS sequence"/>
</dbReference>
<evidence type="ECO:0000259" key="1">
    <source>
        <dbReference type="Pfam" id="PF00534"/>
    </source>
</evidence>
<organism evidence="3 4">
    <name type="scientific">Bosea minatitlanensis</name>
    <dbReference type="NCBI Taxonomy" id="128782"/>
    <lineage>
        <taxon>Bacteria</taxon>
        <taxon>Pseudomonadati</taxon>
        <taxon>Pseudomonadota</taxon>
        <taxon>Alphaproteobacteria</taxon>
        <taxon>Hyphomicrobiales</taxon>
        <taxon>Boseaceae</taxon>
        <taxon>Bosea</taxon>
    </lineage>
</organism>
<dbReference type="SUPFAM" id="SSF53756">
    <property type="entry name" value="UDP-Glycosyltransferase/glycogen phosphorylase"/>
    <property type="match status" value="1"/>
</dbReference>
<feature type="domain" description="Glycosyl transferase family 1" evidence="1">
    <location>
        <begin position="212"/>
        <end position="366"/>
    </location>
</feature>
<dbReference type="Pfam" id="PF00534">
    <property type="entry name" value="Glycos_transf_1"/>
    <property type="match status" value="1"/>
</dbReference>
<dbReference type="EMBL" id="JBHSLI010000018">
    <property type="protein sequence ID" value="MFC5295851.1"/>
    <property type="molecule type" value="Genomic_DNA"/>
</dbReference>
<sequence>MLTIESKTGAHQDEKSLENPKKALFVIGSLSAGGAERQMVVLIEGLVRLGVHCEVFVFDGSGPLRPRLDAENVTVHVATHARRIAHLAKLGNLATFVRAFVALWWLALTTKPEILQAYLPLTNFMGAVAGRLAGVPLVITCRRGLGTHQDRYPWWRIFDRIANKLSHVVTVNSQAVADDTAARDGIEPSRLILIRNGLDSLTTRTASVDGERWPLRQKLGLQAGEIGFINVANLIPYKGQADLLEAFAVARATIPPSKLFIVGRDDGLGAQLKALAAALGITEKVQFLGARHDIPNLLSAMDIFVLPSHEEGSSNALLEALACGLPVIATDVGGNREALDNGSFGLLVPPRAPKILAETMKTIAENLPVWRDTGAQAAEFIQRSYSSEALANNYMKLYRNKLCRE</sequence>
<dbReference type="InterPro" id="IPR028098">
    <property type="entry name" value="Glyco_trans_4-like_N"/>
</dbReference>
<dbReference type="RefSeq" id="WP_158444711.1">
    <property type="nucleotide sequence ID" value="NZ_JAOAOS010000003.1"/>
</dbReference>
<dbReference type="GO" id="GO:0016757">
    <property type="term" value="F:glycosyltransferase activity"/>
    <property type="evidence" value="ECO:0007669"/>
    <property type="project" value="UniProtKB-KW"/>
</dbReference>
<name>A0ABW0FBG3_9HYPH</name>
<keyword evidence="3" id="KW-0328">Glycosyltransferase</keyword>
<dbReference type="InterPro" id="IPR001296">
    <property type="entry name" value="Glyco_trans_1"/>
</dbReference>
<proteinExistence type="predicted"/>
<protein>
    <submittedName>
        <fullName evidence="3">Glycosyltransferase</fullName>
        <ecNumber evidence="3">2.4.-.-</ecNumber>
    </submittedName>
</protein>
<gene>
    <name evidence="3" type="ORF">ACFPK2_22930</name>
</gene>
<dbReference type="PANTHER" id="PTHR12526:SF636">
    <property type="entry name" value="BLL3647 PROTEIN"/>
    <property type="match status" value="1"/>
</dbReference>